<dbReference type="GO" id="GO:0019239">
    <property type="term" value="F:deaminase activity"/>
    <property type="evidence" value="ECO:0007669"/>
    <property type="project" value="TreeGrafter"/>
</dbReference>
<gene>
    <name evidence="2" type="ORF">Afil01_49330</name>
</gene>
<dbReference type="RefSeq" id="WP_285665251.1">
    <property type="nucleotide sequence ID" value="NZ_BSTX01000003.1"/>
</dbReference>
<organism evidence="2 3">
    <name type="scientific">Actinorhabdospora filicis</name>
    <dbReference type="NCBI Taxonomy" id="1785913"/>
    <lineage>
        <taxon>Bacteria</taxon>
        <taxon>Bacillati</taxon>
        <taxon>Actinomycetota</taxon>
        <taxon>Actinomycetes</taxon>
        <taxon>Micromonosporales</taxon>
        <taxon>Micromonosporaceae</taxon>
        <taxon>Actinorhabdospora</taxon>
    </lineage>
</organism>
<evidence type="ECO:0000313" key="2">
    <source>
        <dbReference type="EMBL" id="GLZ80126.1"/>
    </source>
</evidence>
<dbReference type="EMBL" id="BSTX01000003">
    <property type="protein sequence ID" value="GLZ80126.1"/>
    <property type="molecule type" value="Genomic_DNA"/>
</dbReference>
<name>A0A9W6SSV1_9ACTN</name>
<protein>
    <submittedName>
        <fullName evidence="2">Enamine deaminase RidA</fullName>
    </submittedName>
</protein>
<evidence type="ECO:0000256" key="1">
    <source>
        <dbReference type="ARBA" id="ARBA00010552"/>
    </source>
</evidence>
<dbReference type="PANTHER" id="PTHR11803:SF58">
    <property type="entry name" value="PROTEIN HMF1-RELATED"/>
    <property type="match status" value="1"/>
</dbReference>
<dbReference type="AlphaFoldDB" id="A0A9W6SSV1"/>
<proteinExistence type="inferred from homology"/>
<dbReference type="Gene3D" id="3.30.1330.40">
    <property type="entry name" value="RutC-like"/>
    <property type="match status" value="1"/>
</dbReference>
<evidence type="ECO:0000313" key="3">
    <source>
        <dbReference type="Proteomes" id="UP001165079"/>
    </source>
</evidence>
<dbReference type="InterPro" id="IPR006175">
    <property type="entry name" value="YjgF/YER057c/UK114"/>
</dbReference>
<keyword evidence="3" id="KW-1185">Reference proteome</keyword>
<comment type="similarity">
    <text evidence="1">Belongs to the RutC family.</text>
</comment>
<comment type="caution">
    <text evidence="2">The sequence shown here is derived from an EMBL/GenBank/DDBJ whole genome shotgun (WGS) entry which is preliminary data.</text>
</comment>
<dbReference type="PANTHER" id="PTHR11803">
    <property type="entry name" value="2-IMINOBUTANOATE/2-IMINOPROPANOATE DEAMINASE RIDA"/>
    <property type="match status" value="1"/>
</dbReference>
<reference evidence="2" key="1">
    <citation type="submission" date="2023-03" db="EMBL/GenBank/DDBJ databases">
        <title>Actinorhabdospora filicis NBRC 111898.</title>
        <authorList>
            <person name="Ichikawa N."/>
            <person name="Sato H."/>
            <person name="Tonouchi N."/>
        </authorList>
    </citation>
    <scope>NUCLEOTIDE SEQUENCE</scope>
    <source>
        <strain evidence="2">NBRC 111898</strain>
    </source>
</reference>
<sequence length="134" mass="14569">MSHVVRVQTPEGLAPPTGYSHVAWGTGRTIAISGQVAYDEKGELAGTDATSQARQVFENLRRCLAEAGATFDDVVKLTYFLTDVADLPAIRVAREEFIPADRIPASTAVQVVALFRPELLMEIEAWAVVPEDRA</sequence>
<accession>A0A9W6SSV1</accession>
<dbReference type="Proteomes" id="UP001165079">
    <property type="component" value="Unassembled WGS sequence"/>
</dbReference>
<dbReference type="InterPro" id="IPR035959">
    <property type="entry name" value="RutC-like_sf"/>
</dbReference>
<dbReference type="GO" id="GO:0005829">
    <property type="term" value="C:cytosol"/>
    <property type="evidence" value="ECO:0007669"/>
    <property type="project" value="TreeGrafter"/>
</dbReference>
<dbReference type="CDD" id="cd00448">
    <property type="entry name" value="YjgF_YER057c_UK114_family"/>
    <property type="match status" value="1"/>
</dbReference>
<dbReference type="SUPFAM" id="SSF55298">
    <property type="entry name" value="YjgF-like"/>
    <property type="match status" value="1"/>
</dbReference>
<dbReference type="Pfam" id="PF01042">
    <property type="entry name" value="Ribonuc_L-PSP"/>
    <property type="match status" value="1"/>
</dbReference>